<feature type="region of interest" description="Disordered" evidence="1">
    <location>
        <begin position="60"/>
        <end position="100"/>
    </location>
</feature>
<dbReference type="Proteomes" id="UP000324222">
    <property type="component" value="Unassembled WGS sequence"/>
</dbReference>
<dbReference type="EMBL" id="VSRR010072610">
    <property type="protein sequence ID" value="MPC86825.1"/>
    <property type="molecule type" value="Genomic_DNA"/>
</dbReference>
<feature type="compositionally biased region" description="Basic and acidic residues" evidence="1">
    <location>
        <begin position="81"/>
        <end position="100"/>
    </location>
</feature>
<keyword evidence="3" id="KW-1185">Reference proteome</keyword>
<gene>
    <name evidence="2" type="ORF">E2C01_081661</name>
</gene>
<evidence type="ECO:0000313" key="3">
    <source>
        <dbReference type="Proteomes" id="UP000324222"/>
    </source>
</evidence>
<evidence type="ECO:0000313" key="2">
    <source>
        <dbReference type="EMBL" id="MPC86825.1"/>
    </source>
</evidence>
<dbReference type="AlphaFoldDB" id="A0A5B7IWH1"/>
<protein>
    <submittedName>
        <fullName evidence="2">Uncharacterized protein</fullName>
    </submittedName>
</protein>
<sequence>MERWLVLLPSSHPTSISMATALAHHKHTSIIAAIKALDAAAVTLKSGFWAVATRAPLEKTAVVSHRSRQQRQQKVVGSRTVRGESKEAGDRERVKREEKG</sequence>
<reference evidence="2 3" key="1">
    <citation type="submission" date="2019-05" db="EMBL/GenBank/DDBJ databases">
        <title>Another draft genome of Portunus trituberculatus and its Hox gene families provides insights of decapod evolution.</title>
        <authorList>
            <person name="Jeong J.-H."/>
            <person name="Song I."/>
            <person name="Kim S."/>
            <person name="Choi T."/>
            <person name="Kim D."/>
            <person name="Ryu S."/>
            <person name="Kim W."/>
        </authorList>
    </citation>
    <scope>NUCLEOTIDE SEQUENCE [LARGE SCALE GENOMIC DNA]</scope>
    <source>
        <tissue evidence="2">Muscle</tissue>
    </source>
</reference>
<name>A0A5B7IWH1_PORTR</name>
<organism evidence="2 3">
    <name type="scientific">Portunus trituberculatus</name>
    <name type="common">Swimming crab</name>
    <name type="synonym">Neptunus trituberculatus</name>
    <dbReference type="NCBI Taxonomy" id="210409"/>
    <lineage>
        <taxon>Eukaryota</taxon>
        <taxon>Metazoa</taxon>
        <taxon>Ecdysozoa</taxon>
        <taxon>Arthropoda</taxon>
        <taxon>Crustacea</taxon>
        <taxon>Multicrustacea</taxon>
        <taxon>Malacostraca</taxon>
        <taxon>Eumalacostraca</taxon>
        <taxon>Eucarida</taxon>
        <taxon>Decapoda</taxon>
        <taxon>Pleocyemata</taxon>
        <taxon>Brachyura</taxon>
        <taxon>Eubrachyura</taxon>
        <taxon>Portunoidea</taxon>
        <taxon>Portunidae</taxon>
        <taxon>Portuninae</taxon>
        <taxon>Portunus</taxon>
    </lineage>
</organism>
<accession>A0A5B7IWH1</accession>
<proteinExistence type="predicted"/>
<comment type="caution">
    <text evidence="2">The sequence shown here is derived from an EMBL/GenBank/DDBJ whole genome shotgun (WGS) entry which is preliminary data.</text>
</comment>
<evidence type="ECO:0000256" key="1">
    <source>
        <dbReference type="SAM" id="MobiDB-lite"/>
    </source>
</evidence>